<evidence type="ECO:0000256" key="3">
    <source>
        <dbReference type="ARBA" id="ARBA00012098"/>
    </source>
</evidence>
<dbReference type="AlphaFoldDB" id="A0A7H0FYK0"/>
<dbReference type="UniPathway" id="UPA00124"/>
<dbReference type="GO" id="GO:0000271">
    <property type="term" value="P:polysaccharide biosynthetic process"/>
    <property type="evidence" value="ECO:0007669"/>
    <property type="project" value="TreeGrafter"/>
</dbReference>
<dbReference type="Proteomes" id="UP000516018">
    <property type="component" value="Chromosome"/>
</dbReference>
<evidence type="ECO:0000256" key="7">
    <source>
        <dbReference type="RuleBase" id="RU364069"/>
    </source>
</evidence>
<dbReference type="KEGG" id="lsx:H8B22_02500"/>
<evidence type="ECO:0000313" key="8">
    <source>
        <dbReference type="EMBL" id="QNP41116.1"/>
    </source>
</evidence>
<dbReference type="PANTHER" id="PTHR21047:SF2">
    <property type="entry name" value="THYMIDINE DIPHOSPHO-4-KETO-RHAMNOSE 3,5-EPIMERASE"/>
    <property type="match status" value="1"/>
</dbReference>
<dbReference type="GO" id="GO:0019305">
    <property type="term" value="P:dTDP-rhamnose biosynthetic process"/>
    <property type="evidence" value="ECO:0007669"/>
    <property type="project" value="UniProtKB-UniRule"/>
</dbReference>
<evidence type="ECO:0000256" key="1">
    <source>
        <dbReference type="ARBA" id="ARBA00001298"/>
    </source>
</evidence>
<dbReference type="GO" id="GO:0008830">
    <property type="term" value="F:dTDP-4-dehydrorhamnose 3,5-epimerase activity"/>
    <property type="evidence" value="ECO:0007669"/>
    <property type="project" value="UniProtKB-UniRule"/>
</dbReference>
<keyword evidence="7 8" id="KW-0413">Isomerase</keyword>
<feature type="active site" description="Proton donor" evidence="5">
    <location>
        <position position="130"/>
    </location>
</feature>
<comment type="catalytic activity">
    <reaction evidence="1 7">
        <text>dTDP-4-dehydro-6-deoxy-alpha-D-glucose = dTDP-4-dehydro-beta-L-rhamnose</text>
        <dbReference type="Rhea" id="RHEA:16969"/>
        <dbReference type="ChEBI" id="CHEBI:57649"/>
        <dbReference type="ChEBI" id="CHEBI:62830"/>
        <dbReference type="EC" id="5.1.3.13"/>
    </reaction>
</comment>
<dbReference type="InterPro" id="IPR014710">
    <property type="entry name" value="RmlC-like_jellyroll"/>
</dbReference>
<dbReference type="PANTHER" id="PTHR21047">
    <property type="entry name" value="DTDP-6-DEOXY-D-GLUCOSE-3,5 EPIMERASE"/>
    <property type="match status" value="1"/>
</dbReference>
<accession>A0A7H0FYK0</accession>
<dbReference type="InterPro" id="IPR011051">
    <property type="entry name" value="RmlC_Cupin_sf"/>
</dbReference>
<dbReference type="RefSeq" id="WP_187712552.1">
    <property type="nucleotide sequence ID" value="NZ_CP060820.1"/>
</dbReference>
<comment type="similarity">
    <text evidence="7">Belongs to the dTDP-4-dehydrorhamnose 3,5-epimerase family.</text>
</comment>
<dbReference type="Gene3D" id="2.60.120.10">
    <property type="entry name" value="Jelly Rolls"/>
    <property type="match status" value="1"/>
</dbReference>
<dbReference type="InterPro" id="IPR000888">
    <property type="entry name" value="RmlC-like"/>
</dbReference>
<feature type="site" description="Participates in a stacking interaction with the thymidine ring of dTDP-4-oxo-6-deoxyglucose" evidence="6">
    <location>
        <position position="136"/>
    </location>
</feature>
<dbReference type="SUPFAM" id="SSF51182">
    <property type="entry name" value="RmlC-like cupins"/>
    <property type="match status" value="1"/>
</dbReference>
<comment type="function">
    <text evidence="2 7">Catalyzes the epimerization of the C3' and C5'positions of dTDP-6-deoxy-D-xylo-4-hexulose, forming dTDP-6-deoxy-L-lyxo-4-hexulose.</text>
</comment>
<evidence type="ECO:0000256" key="4">
    <source>
        <dbReference type="ARBA" id="ARBA00019595"/>
    </source>
</evidence>
<dbReference type="EC" id="5.1.3.13" evidence="3 7"/>
<dbReference type="GO" id="GO:0005829">
    <property type="term" value="C:cytosol"/>
    <property type="evidence" value="ECO:0007669"/>
    <property type="project" value="TreeGrafter"/>
</dbReference>
<protein>
    <recommendedName>
        <fullName evidence="4 7">dTDP-4-dehydrorhamnose 3,5-epimerase</fullName>
        <ecNumber evidence="3 7">5.1.3.13</ecNumber>
    </recommendedName>
    <alternativeName>
        <fullName evidence="7">Thymidine diphospho-4-keto-rhamnose 3,5-epimerase</fullName>
    </alternativeName>
</protein>
<organism evidence="8 9">
    <name type="scientific">Agrilutibacter terrestris</name>
    <dbReference type="NCBI Taxonomy" id="2865112"/>
    <lineage>
        <taxon>Bacteria</taxon>
        <taxon>Pseudomonadati</taxon>
        <taxon>Pseudomonadota</taxon>
        <taxon>Gammaproteobacteria</taxon>
        <taxon>Lysobacterales</taxon>
        <taxon>Lysobacteraceae</taxon>
        <taxon>Agrilutibacter</taxon>
    </lineage>
</organism>
<evidence type="ECO:0000256" key="2">
    <source>
        <dbReference type="ARBA" id="ARBA00001997"/>
    </source>
</evidence>
<gene>
    <name evidence="8" type="primary">rfbC</name>
    <name evidence="8" type="ORF">H8B22_02500</name>
</gene>
<evidence type="ECO:0000313" key="9">
    <source>
        <dbReference type="Proteomes" id="UP000516018"/>
    </source>
</evidence>
<sequence>MKVIETDLPGCIVVEPQVFGDARGFFFESFNNDKLAGHGLDLKFVQGNVSSSSRGVLRGLHYQWPKPQGKYVSVIEGEVWDVAVDIRRGSPTFGQWTAVVLSAENKRHFWIPEGFAHGFVALSERAVFSYLCTATYDAKADAGIRWDDPALAIDWPVTDPQLSDKDARAPLLADVAVDRLPVYPVSGA</sequence>
<dbReference type="Pfam" id="PF00908">
    <property type="entry name" value="dTDP_sugar_isom"/>
    <property type="match status" value="1"/>
</dbReference>
<evidence type="ECO:0000256" key="5">
    <source>
        <dbReference type="PIRSR" id="PIRSR600888-1"/>
    </source>
</evidence>
<dbReference type="NCBIfam" id="TIGR01221">
    <property type="entry name" value="rmlC"/>
    <property type="match status" value="1"/>
</dbReference>
<comment type="subunit">
    <text evidence="7">Homodimer.</text>
</comment>
<name>A0A7H0FYK0_9GAMM</name>
<keyword evidence="9" id="KW-1185">Reference proteome</keyword>
<feature type="active site" description="Proton acceptor" evidence="5">
    <location>
        <position position="61"/>
    </location>
</feature>
<reference evidence="8 9" key="1">
    <citation type="submission" date="2020-08" db="EMBL/GenBank/DDBJ databases">
        <title>Lysobacter sp. II4 sp. nov., isolated from soil.</title>
        <authorList>
            <person name="Woo C.Y."/>
            <person name="Kim J."/>
        </authorList>
    </citation>
    <scope>NUCLEOTIDE SEQUENCE [LARGE SCALE GENOMIC DNA]</scope>
    <source>
        <strain evidence="8 9">II4</strain>
    </source>
</reference>
<evidence type="ECO:0000256" key="6">
    <source>
        <dbReference type="PIRSR" id="PIRSR600888-3"/>
    </source>
</evidence>
<dbReference type="EMBL" id="CP060820">
    <property type="protein sequence ID" value="QNP41116.1"/>
    <property type="molecule type" value="Genomic_DNA"/>
</dbReference>
<proteinExistence type="inferred from homology"/>
<dbReference type="CDD" id="cd00438">
    <property type="entry name" value="cupin_RmlC"/>
    <property type="match status" value="1"/>
</dbReference>
<comment type="pathway">
    <text evidence="7">Carbohydrate biosynthesis; dTDP-L-rhamnose biosynthesis.</text>
</comment>